<sequence length="45" mass="5013">VKPTQQVAPNIQDQVDVTSYQTFAVPPLPPPMSQASLQQQQQQHI</sequence>
<feature type="region of interest" description="Disordered" evidence="1">
    <location>
        <begin position="22"/>
        <end position="45"/>
    </location>
</feature>
<protein>
    <submittedName>
        <fullName evidence="2">Uncharacterized protein</fullName>
    </submittedName>
</protein>
<name>A0A822DK57_9BILA</name>
<evidence type="ECO:0000313" key="2">
    <source>
        <dbReference type="EMBL" id="CAF5072365.1"/>
    </source>
</evidence>
<reference evidence="2" key="1">
    <citation type="submission" date="2021-02" db="EMBL/GenBank/DDBJ databases">
        <authorList>
            <person name="Nowell W R."/>
        </authorList>
    </citation>
    <scope>NUCLEOTIDE SEQUENCE</scope>
</reference>
<proteinExistence type="predicted"/>
<evidence type="ECO:0000313" key="3">
    <source>
        <dbReference type="EMBL" id="CAF5072493.1"/>
    </source>
</evidence>
<dbReference type="EMBL" id="CAJOBR010060977">
    <property type="protein sequence ID" value="CAF5072365.1"/>
    <property type="molecule type" value="Genomic_DNA"/>
</dbReference>
<feature type="non-terminal residue" evidence="2">
    <location>
        <position position="45"/>
    </location>
</feature>
<feature type="compositionally biased region" description="Low complexity" evidence="1">
    <location>
        <begin position="33"/>
        <end position="45"/>
    </location>
</feature>
<evidence type="ECO:0000313" key="4">
    <source>
        <dbReference type="Proteomes" id="UP000663848"/>
    </source>
</evidence>
<comment type="caution">
    <text evidence="2">The sequence shown here is derived from an EMBL/GenBank/DDBJ whole genome shotgun (WGS) entry which is preliminary data.</text>
</comment>
<feature type="non-terminal residue" evidence="2">
    <location>
        <position position="1"/>
    </location>
</feature>
<gene>
    <name evidence="2" type="ORF">QYT958_LOCUS43353</name>
    <name evidence="3" type="ORF">QYT958_LOCUS43360</name>
</gene>
<organism evidence="2 4">
    <name type="scientific">Rotaria socialis</name>
    <dbReference type="NCBI Taxonomy" id="392032"/>
    <lineage>
        <taxon>Eukaryota</taxon>
        <taxon>Metazoa</taxon>
        <taxon>Spiralia</taxon>
        <taxon>Gnathifera</taxon>
        <taxon>Rotifera</taxon>
        <taxon>Eurotatoria</taxon>
        <taxon>Bdelloidea</taxon>
        <taxon>Philodinida</taxon>
        <taxon>Philodinidae</taxon>
        <taxon>Rotaria</taxon>
    </lineage>
</organism>
<dbReference type="EMBL" id="CAJOBR010061044">
    <property type="protein sequence ID" value="CAF5072493.1"/>
    <property type="molecule type" value="Genomic_DNA"/>
</dbReference>
<accession>A0A822DK57</accession>
<evidence type="ECO:0000256" key="1">
    <source>
        <dbReference type="SAM" id="MobiDB-lite"/>
    </source>
</evidence>
<dbReference type="Proteomes" id="UP000663848">
    <property type="component" value="Unassembled WGS sequence"/>
</dbReference>
<dbReference type="AlphaFoldDB" id="A0A822DK57"/>